<keyword evidence="1" id="KW-0472">Membrane</keyword>
<evidence type="ECO:0000313" key="4">
    <source>
        <dbReference type="Proteomes" id="UP001368318"/>
    </source>
</evidence>
<dbReference type="KEGG" id="mcaa:R3L15_09210"/>
<protein>
    <submittedName>
        <fullName evidence="2">Uncharacterized protein</fullName>
    </submittedName>
</protein>
<reference evidence="2 4" key="1">
    <citation type="submission" date="2023-10" db="EMBL/GenBank/DDBJ databases">
        <title>Culture-based analysis of two novel bacteria associated with mangrove crab gills.</title>
        <authorList>
            <person name="Yang X."/>
            <person name="Garuglieri E."/>
            <person name="Van Goethem M.W."/>
            <person name="Fusi M."/>
            <person name="Marasco R."/>
            <person name="Daffonchio D.G."/>
        </authorList>
    </citation>
    <scope>NUCLEOTIDE SEQUENCE [LARGE SCALE GENOMIC DNA]</scope>
    <source>
        <strain evidence="3">UG2-1</strain>
        <strain evidence="2">UG2-2</strain>
        <strain evidence="4">UG2_2</strain>
    </source>
</reference>
<feature type="transmembrane region" description="Helical" evidence="1">
    <location>
        <begin position="88"/>
        <end position="107"/>
    </location>
</feature>
<keyword evidence="1" id="KW-0812">Transmembrane</keyword>
<sequence length="136" mass="14291">MNTTLRNILAIVAGIVIGGIVNMGIITISGSIIPPPEGTDLTTAEGIKAAADVLEAKHYIMPFLAHAIGTLVGALITAKIVAKSKFAYAMFIGVFFLLGGISAAFMIPAPTWFIVLDLAVAYIPMAWLGHKLVVKK</sequence>
<evidence type="ECO:0000313" key="2">
    <source>
        <dbReference type="EMBL" id="WXA02540.1"/>
    </source>
</evidence>
<name>A0AAU6NYI5_9FLAO</name>
<gene>
    <name evidence="3" type="ORF">R3L15_09210</name>
    <name evidence="2" type="ORF">R3L16_12380</name>
</gene>
<proteinExistence type="predicted"/>
<evidence type="ECO:0000313" key="3">
    <source>
        <dbReference type="EMBL" id="WXA12299.1"/>
    </source>
</evidence>
<dbReference type="AlphaFoldDB" id="A0AAU6NYI5"/>
<feature type="transmembrane region" description="Helical" evidence="1">
    <location>
        <begin position="113"/>
        <end position="134"/>
    </location>
</feature>
<evidence type="ECO:0000256" key="1">
    <source>
        <dbReference type="SAM" id="Phobius"/>
    </source>
</evidence>
<keyword evidence="4" id="KW-1185">Reference proteome</keyword>
<dbReference type="Proteomes" id="UP001368318">
    <property type="component" value="Chromosome"/>
</dbReference>
<dbReference type="RefSeq" id="WP_338731283.1">
    <property type="nucleotide sequence ID" value="NZ_CP136924.1"/>
</dbReference>
<accession>A0AAU6NYI5</accession>
<dbReference type="EMBL" id="CP136925">
    <property type="protein sequence ID" value="WXA12299.1"/>
    <property type="molecule type" value="Genomic_DNA"/>
</dbReference>
<feature type="transmembrane region" description="Helical" evidence="1">
    <location>
        <begin position="59"/>
        <end position="81"/>
    </location>
</feature>
<keyword evidence="1" id="KW-1133">Transmembrane helix</keyword>
<dbReference type="EMBL" id="CP136924">
    <property type="protein sequence ID" value="WXA02540.1"/>
    <property type="molecule type" value="Genomic_DNA"/>
</dbReference>
<organism evidence="2 4">
    <name type="scientific">Mangrovimonas cancribranchiae</name>
    <dbReference type="NCBI Taxonomy" id="3080055"/>
    <lineage>
        <taxon>Bacteria</taxon>
        <taxon>Pseudomonadati</taxon>
        <taxon>Bacteroidota</taxon>
        <taxon>Flavobacteriia</taxon>
        <taxon>Flavobacteriales</taxon>
        <taxon>Flavobacteriaceae</taxon>
        <taxon>Mangrovimonas</taxon>
    </lineage>
</organism>
<feature type="transmembrane region" description="Helical" evidence="1">
    <location>
        <begin position="7"/>
        <end position="33"/>
    </location>
</feature>